<keyword evidence="4" id="KW-0418">Kinase</keyword>
<gene>
    <name evidence="7" type="ORF">N7541_009492</name>
</gene>
<evidence type="ECO:0000256" key="1">
    <source>
        <dbReference type="ARBA" id="ARBA00022527"/>
    </source>
</evidence>
<dbReference type="Gene3D" id="3.30.200.20">
    <property type="entry name" value="Phosphorylase Kinase, domain 1"/>
    <property type="match status" value="1"/>
</dbReference>
<evidence type="ECO:0000256" key="2">
    <source>
        <dbReference type="ARBA" id="ARBA00022679"/>
    </source>
</evidence>
<keyword evidence="3" id="KW-0547">Nucleotide-binding</keyword>
<protein>
    <recommendedName>
        <fullName evidence="6">Protein kinase domain-containing protein</fullName>
    </recommendedName>
</protein>
<organism evidence="7 8">
    <name type="scientific">Penicillium brevicompactum</name>
    <dbReference type="NCBI Taxonomy" id="5074"/>
    <lineage>
        <taxon>Eukaryota</taxon>
        <taxon>Fungi</taxon>
        <taxon>Dikarya</taxon>
        <taxon>Ascomycota</taxon>
        <taxon>Pezizomycotina</taxon>
        <taxon>Eurotiomycetes</taxon>
        <taxon>Eurotiomycetidae</taxon>
        <taxon>Eurotiales</taxon>
        <taxon>Aspergillaceae</taxon>
        <taxon>Penicillium</taxon>
    </lineage>
</organism>
<accession>A0A9W9UGK7</accession>
<keyword evidence="8" id="KW-1185">Reference proteome</keyword>
<keyword evidence="1" id="KW-0723">Serine/threonine-protein kinase</keyword>
<dbReference type="PROSITE" id="PS50011">
    <property type="entry name" value="PROTEIN_KINASE_DOM"/>
    <property type="match status" value="1"/>
</dbReference>
<dbReference type="PANTHER" id="PTHR24055">
    <property type="entry name" value="MITOGEN-ACTIVATED PROTEIN KINASE"/>
    <property type="match status" value="1"/>
</dbReference>
<dbReference type="InterPro" id="IPR000719">
    <property type="entry name" value="Prot_kinase_dom"/>
</dbReference>
<evidence type="ECO:0000259" key="6">
    <source>
        <dbReference type="PROSITE" id="PS50011"/>
    </source>
</evidence>
<dbReference type="Proteomes" id="UP001148299">
    <property type="component" value="Unassembled WGS sequence"/>
</dbReference>
<keyword evidence="5" id="KW-0067">ATP-binding</keyword>
<proteinExistence type="predicted"/>
<dbReference type="FunFam" id="1.10.510.10:FF:000624">
    <property type="entry name" value="Mitogen-activated protein kinase"/>
    <property type="match status" value="1"/>
</dbReference>
<dbReference type="EMBL" id="JAPZBR010000008">
    <property type="protein sequence ID" value="KAJ5340368.1"/>
    <property type="molecule type" value="Genomic_DNA"/>
</dbReference>
<dbReference type="AlphaFoldDB" id="A0A9W9UGK7"/>
<reference evidence="7" key="1">
    <citation type="submission" date="2022-12" db="EMBL/GenBank/DDBJ databases">
        <authorList>
            <person name="Petersen C."/>
        </authorList>
    </citation>
    <scope>NUCLEOTIDE SEQUENCE</scope>
    <source>
        <strain evidence="7">IBT 35675</strain>
    </source>
</reference>
<dbReference type="Gene3D" id="1.10.510.10">
    <property type="entry name" value="Transferase(Phosphotransferase) domain 1"/>
    <property type="match status" value="1"/>
</dbReference>
<dbReference type="InterPro" id="IPR011009">
    <property type="entry name" value="Kinase-like_dom_sf"/>
</dbReference>
<reference evidence="7" key="2">
    <citation type="journal article" date="2023" name="IMA Fungus">
        <title>Comparative genomic study of the Penicillium genus elucidates a diverse pangenome and 15 lateral gene transfer events.</title>
        <authorList>
            <person name="Petersen C."/>
            <person name="Sorensen T."/>
            <person name="Nielsen M.R."/>
            <person name="Sondergaard T.E."/>
            <person name="Sorensen J.L."/>
            <person name="Fitzpatrick D.A."/>
            <person name="Frisvad J.C."/>
            <person name="Nielsen K.L."/>
        </authorList>
    </citation>
    <scope>NUCLEOTIDE SEQUENCE</scope>
    <source>
        <strain evidence="7">IBT 35675</strain>
    </source>
</reference>
<feature type="domain" description="Protein kinase" evidence="6">
    <location>
        <begin position="13"/>
        <end position="295"/>
    </location>
</feature>
<dbReference type="InterPro" id="IPR050117">
    <property type="entry name" value="MAPK"/>
</dbReference>
<evidence type="ECO:0000313" key="8">
    <source>
        <dbReference type="Proteomes" id="UP001148299"/>
    </source>
</evidence>
<name>A0A9W9UGK7_PENBR</name>
<dbReference type="GO" id="GO:0005524">
    <property type="term" value="F:ATP binding"/>
    <property type="evidence" value="ECO:0007669"/>
    <property type="project" value="UniProtKB-KW"/>
</dbReference>
<dbReference type="GO" id="GO:0004674">
    <property type="term" value="F:protein serine/threonine kinase activity"/>
    <property type="evidence" value="ECO:0007669"/>
    <property type="project" value="UniProtKB-KW"/>
</dbReference>
<dbReference type="Pfam" id="PF00069">
    <property type="entry name" value="Pkinase"/>
    <property type="match status" value="1"/>
</dbReference>
<evidence type="ECO:0000256" key="4">
    <source>
        <dbReference type="ARBA" id="ARBA00022777"/>
    </source>
</evidence>
<comment type="caution">
    <text evidence="7">The sequence shown here is derived from an EMBL/GenBank/DDBJ whole genome shotgun (WGS) entry which is preliminary data.</text>
</comment>
<evidence type="ECO:0000256" key="3">
    <source>
        <dbReference type="ARBA" id="ARBA00022741"/>
    </source>
</evidence>
<evidence type="ECO:0000256" key="5">
    <source>
        <dbReference type="ARBA" id="ARBA00022840"/>
    </source>
</evidence>
<dbReference type="SUPFAM" id="SSF56112">
    <property type="entry name" value="Protein kinase-like (PK-like)"/>
    <property type="match status" value="1"/>
</dbReference>
<evidence type="ECO:0000313" key="7">
    <source>
        <dbReference type="EMBL" id="KAJ5340368.1"/>
    </source>
</evidence>
<keyword evidence="2" id="KW-0808">Transferase</keyword>
<sequence length="347" mass="39253">MPKAISEVPSSGQQMARFTKQTILGALFETTESAARDQIGNQNVAVEKLTGVFKTEAKAKRSFRAIKFLKQLRHENILNLLDIFMAPSEDIYLVTDLMSTDLHTLMKAMKIEGQFAQFFTYQIMRGLKYVHSLGVVHRDLKPSSILVNEKCDLKICDFGLTKDSQVTDYVSTGYYKAPETLSPWQEYTEKADVWSACCIFAEMMTGNALFRGENHIDLTRVITQWHGNPPEGFPANIIHQKKLNFKHFLPQRERNPRSKFIPGADANATELLEGTLQIDPRKRVSAATALTSQYFAPYCDVADELTATKTFDWAFIEADLPLEVWKTVLYVEILGYHASHTHGGSED</sequence>